<accession>A0A7W3W328</accession>
<dbReference type="InterPro" id="IPR046342">
    <property type="entry name" value="CBS_dom_sf"/>
</dbReference>
<dbReference type="Pfam" id="PF03471">
    <property type="entry name" value="CorC_HlyC"/>
    <property type="match status" value="1"/>
</dbReference>
<gene>
    <name evidence="14" type="ORF">H4281_32955</name>
</gene>
<dbReference type="Proteomes" id="UP000526734">
    <property type="component" value="Unassembled WGS sequence"/>
</dbReference>
<evidence type="ECO:0000313" key="15">
    <source>
        <dbReference type="Proteomes" id="UP000526734"/>
    </source>
</evidence>
<proteinExistence type="inferred from homology"/>
<evidence type="ECO:0000256" key="7">
    <source>
        <dbReference type="ARBA" id="ARBA00023122"/>
    </source>
</evidence>
<organism evidence="14 15">
    <name type="scientific">Amycolatopsis dendrobii</name>
    <dbReference type="NCBI Taxonomy" id="2760662"/>
    <lineage>
        <taxon>Bacteria</taxon>
        <taxon>Bacillati</taxon>
        <taxon>Actinomycetota</taxon>
        <taxon>Actinomycetes</taxon>
        <taxon>Pseudonocardiales</taxon>
        <taxon>Pseudonocardiaceae</taxon>
        <taxon>Amycolatopsis</taxon>
    </lineage>
</organism>
<evidence type="ECO:0000256" key="4">
    <source>
        <dbReference type="ARBA" id="ARBA00022692"/>
    </source>
</evidence>
<sequence length="441" mass="47866">MIHVLLSVLGVLLFLLLTIGTGLAVAAEFSLTALERSTVDADVRQVGDKRSRTVQKAHRTLSFQLSGAQVAITLTTLITGFLAEPLIGDLVRPLLDAAGLPASAASGVAVAVALVLATFLSMILGEMVPKNIAIARPLPTARAVSGYHARFSALFRWLITLMNNSANFLVRKFGIEPQEELRSARSPQELGSIVRSSAESGKLDTSTAELLDRSLRFGDRTADELMTPRVQVESLTVDDTIDDLIDISRRTGFSRFPVYTEDLDDVQGAVHVKQAFAVPAADRATTRIRSAMRPVPTVPESLPGDDLLNRLRDSRYQLAIVVDEYGGTAGLVTLEDVVEEIIGDVRDEHDDREAPAAQQLGADRWLVSGQLRADEVRDITGFRMPEGDYETIAGLILERLGAIPAEGDAVEVDGWRLAVTSMDRHRVAEVQVRPAEREVSA</sequence>
<keyword evidence="8 10" id="KW-0472">Membrane</keyword>
<evidence type="ECO:0000259" key="12">
    <source>
        <dbReference type="PROSITE" id="PS51371"/>
    </source>
</evidence>
<dbReference type="GO" id="GO:0050660">
    <property type="term" value="F:flavin adenine dinucleotide binding"/>
    <property type="evidence" value="ECO:0007669"/>
    <property type="project" value="InterPro"/>
</dbReference>
<dbReference type="Pfam" id="PF01595">
    <property type="entry name" value="CNNM"/>
    <property type="match status" value="1"/>
</dbReference>
<keyword evidence="4 10" id="KW-0812">Transmembrane</keyword>
<feature type="domain" description="CBS" evidence="12">
    <location>
        <begin position="226"/>
        <end position="285"/>
    </location>
</feature>
<comment type="similarity">
    <text evidence="2">Belongs to the UPF0053 family.</text>
</comment>
<comment type="caution">
    <text evidence="14">The sequence shown here is derived from an EMBL/GenBank/DDBJ whole genome shotgun (WGS) entry which is preliminary data.</text>
</comment>
<dbReference type="InterPro" id="IPR000644">
    <property type="entry name" value="CBS_dom"/>
</dbReference>
<dbReference type="Gene3D" id="3.10.580.10">
    <property type="entry name" value="CBS-domain"/>
    <property type="match status" value="1"/>
</dbReference>
<evidence type="ECO:0000256" key="11">
    <source>
        <dbReference type="SAM" id="Phobius"/>
    </source>
</evidence>
<dbReference type="PROSITE" id="PS51371">
    <property type="entry name" value="CBS"/>
    <property type="match status" value="2"/>
</dbReference>
<keyword evidence="3" id="KW-1003">Cell membrane</keyword>
<dbReference type="Pfam" id="PF00571">
    <property type="entry name" value="CBS"/>
    <property type="match status" value="2"/>
</dbReference>
<dbReference type="EMBL" id="JACGZW010000012">
    <property type="protein sequence ID" value="MBB1157981.1"/>
    <property type="molecule type" value="Genomic_DNA"/>
</dbReference>
<dbReference type="InterPro" id="IPR036318">
    <property type="entry name" value="FAD-bd_PCMH-like_sf"/>
</dbReference>
<keyword evidence="6 10" id="KW-1133">Transmembrane helix</keyword>
<dbReference type="Gene3D" id="3.30.465.10">
    <property type="match status" value="1"/>
</dbReference>
<evidence type="ECO:0000259" key="13">
    <source>
        <dbReference type="PROSITE" id="PS51846"/>
    </source>
</evidence>
<comment type="subcellular location">
    <subcellularLocation>
        <location evidence="1">Cell membrane</location>
        <topology evidence="1">Multi-pass membrane protein</topology>
    </subcellularLocation>
</comment>
<evidence type="ECO:0000256" key="6">
    <source>
        <dbReference type="ARBA" id="ARBA00022989"/>
    </source>
</evidence>
<dbReference type="PANTHER" id="PTHR43099">
    <property type="entry name" value="UPF0053 PROTEIN YRKA"/>
    <property type="match status" value="1"/>
</dbReference>
<evidence type="ECO:0000256" key="9">
    <source>
        <dbReference type="PROSITE-ProRule" id="PRU00703"/>
    </source>
</evidence>
<evidence type="ECO:0000313" key="14">
    <source>
        <dbReference type="EMBL" id="MBB1157981.1"/>
    </source>
</evidence>
<dbReference type="PROSITE" id="PS51846">
    <property type="entry name" value="CNNM"/>
    <property type="match status" value="1"/>
</dbReference>
<dbReference type="RefSeq" id="WP_182894758.1">
    <property type="nucleotide sequence ID" value="NZ_JACGZW010000012.1"/>
</dbReference>
<reference evidence="14 15" key="1">
    <citation type="submission" date="2020-08" db="EMBL/GenBank/DDBJ databases">
        <title>Amycolatopsis sp. nov. DR6-1 isolated from Dendrobium heterocarpum.</title>
        <authorList>
            <person name="Tedsree N."/>
            <person name="Kuncharoen N."/>
            <person name="Likhitwitayawuid K."/>
            <person name="Tanasupawat S."/>
        </authorList>
    </citation>
    <scope>NUCLEOTIDE SEQUENCE [LARGE SCALE GENOMIC DNA]</scope>
    <source>
        <strain evidence="14 15">DR6-1</strain>
    </source>
</reference>
<dbReference type="SUPFAM" id="SSF56176">
    <property type="entry name" value="FAD-binding/transporter-associated domain-like"/>
    <property type="match status" value="1"/>
</dbReference>
<keyword evidence="5" id="KW-0677">Repeat</keyword>
<feature type="domain" description="CNNM transmembrane" evidence="13">
    <location>
        <begin position="3"/>
        <end position="207"/>
    </location>
</feature>
<evidence type="ECO:0000256" key="8">
    <source>
        <dbReference type="ARBA" id="ARBA00023136"/>
    </source>
</evidence>
<dbReference type="InterPro" id="IPR044751">
    <property type="entry name" value="Ion_transp-like_CBS"/>
</dbReference>
<keyword evidence="15" id="KW-1185">Reference proteome</keyword>
<dbReference type="AlphaFoldDB" id="A0A7W3W328"/>
<protein>
    <submittedName>
        <fullName evidence="14">HlyC/CorC family transporter</fullName>
    </submittedName>
</protein>
<dbReference type="InterPro" id="IPR016169">
    <property type="entry name" value="FAD-bd_PCMH_sub2"/>
</dbReference>
<dbReference type="GO" id="GO:0005886">
    <property type="term" value="C:plasma membrane"/>
    <property type="evidence" value="ECO:0007669"/>
    <property type="project" value="UniProtKB-SubCell"/>
</dbReference>
<dbReference type="InterPro" id="IPR005170">
    <property type="entry name" value="Transptr-assoc_dom"/>
</dbReference>
<evidence type="ECO:0000256" key="3">
    <source>
        <dbReference type="ARBA" id="ARBA00022475"/>
    </source>
</evidence>
<evidence type="ECO:0000256" key="5">
    <source>
        <dbReference type="ARBA" id="ARBA00022737"/>
    </source>
</evidence>
<dbReference type="SMART" id="SM01091">
    <property type="entry name" value="CorC_HlyC"/>
    <property type="match status" value="1"/>
</dbReference>
<dbReference type="InterPro" id="IPR002550">
    <property type="entry name" value="CNNM"/>
</dbReference>
<evidence type="ECO:0000256" key="10">
    <source>
        <dbReference type="PROSITE-ProRule" id="PRU01193"/>
    </source>
</evidence>
<feature type="transmembrane region" description="Helical" evidence="11">
    <location>
        <begin position="102"/>
        <end position="124"/>
    </location>
</feature>
<evidence type="ECO:0000256" key="2">
    <source>
        <dbReference type="ARBA" id="ARBA00006337"/>
    </source>
</evidence>
<dbReference type="InterPro" id="IPR051676">
    <property type="entry name" value="UPF0053_domain"/>
</dbReference>
<keyword evidence="7 9" id="KW-0129">CBS domain</keyword>
<dbReference type="CDD" id="cd04590">
    <property type="entry name" value="CBS_pair_CorC_HlyC_assoc"/>
    <property type="match status" value="1"/>
</dbReference>
<feature type="domain" description="CBS" evidence="12">
    <location>
        <begin position="291"/>
        <end position="348"/>
    </location>
</feature>
<dbReference type="SUPFAM" id="SSF54631">
    <property type="entry name" value="CBS-domain pair"/>
    <property type="match status" value="1"/>
</dbReference>
<dbReference type="PANTHER" id="PTHR43099:SF6">
    <property type="entry name" value="UPF0053 PROTEIN RV1842C"/>
    <property type="match status" value="1"/>
</dbReference>
<evidence type="ECO:0000256" key="1">
    <source>
        <dbReference type="ARBA" id="ARBA00004651"/>
    </source>
</evidence>
<name>A0A7W3W328_9PSEU</name>
<dbReference type="FunFam" id="3.10.580.10:FF:000002">
    <property type="entry name" value="Magnesium/cobalt efflux protein CorC"/>
    <property type="match status" value="1"/>
</dbReference>